<organism evidence="1 2">
    <name type="scientific">Rhizobium aethiopicum</name>
    <dbReference type="NCBI Taxonomy" id="1138170"/>
    <lineage>
        <taxon>Bacteria</taxon>
        <taxon>Pseudomonadati</taxon>
        <taxon>Pseudomonadota</taxon>
        <taxon>Alphaproteobacteria</taxon>
        <taxon>Hyphomicrobiales</taxon>
        <taxon>Rhizobiaceae</taxon>
        <taxon>Rhizobium/Agrobacterium group</taxon>
        <taxon>Rhizobium</taxon>
    </lineage>
</organism>
<proteinExistence type="predicted"/>
<sequence>MAVAMMYPEPEKGGRGKKKAEEISTLFSAKLLQQDRTVLTHSRPLTDSVLAGGKPFDVAYQAGKNRHPRRQLGTGGRREETVDVVFRRMKANMVLAIAGGYFVAIWNEEHVWFCRKVVVSHVQEDRKTTSPRMNIVSGDGFTISTIIVSLAARERIGPAASRLMGVGSNWSAERDSRKCDQGYD</sequence>
<protein>
    <submittedName>
        <fullName evidence="1">Uncharacterized protein</fullName>
    </submittedName>
</protein>
<dbReference type="AlphaFoldDB" id="A0A7W6QC88"/>
<keyword evidence="2" id="KW-1185">Reference proteome</keyword>
<evidence type="ECO:0000313" key="2">
    <source>
        <dbReference type="Proteomes" id="UP000524492"/>
    </source>
</evidence>
<evidence type="ECO:0000313" key="1">
    <source>
        <dbReference type="EMBL" id="MBB4194859.1"/>
    </source>
</evidence>
<gene>
    <name evidence="1" type="ORF">GGD53_005042</name>
</gene>
<comment type="caution">
    <text evidence="1">The sequence shown here is derived from an EMBL/GenBank/DDBJ whole genome shotgun (WGS) entry which is preliminary data.</text>
</comment>
<accession>A0A7W6QC88</accession>
<dbReference type="RefSeq" id="WP_184459374.1">
    <property type="nucleotide sequence ID" value="NZ_JACIFV010000023.1"/>
</dbReference>
<name>A0A7W6QC88_9HYPH</name>
<dbReference type="EMBL" id="JACIFV010000023">
    <property type="protein sequence ID" value="MBB4194859.1"/>
    <property type="molecule type" value="Genomic_DNA"/>
</dbReference>
<dbReference type="Proteomes" id="UP000524492">
    <property type="component" value="Unassembled WGS sequence"/>
</dbReference>
<reference evidence="1 2" key="1">
    <citation type="submission" date="2020-08" db="EMBL/GenBank/DDBJ databases">
        <title>Genomic Encyclopedia of Type Strains, Phase IV (KMG-V): Genome sequencing to study the core and pangenomes of soil and plant-associated prokaryotes.</title>
        <authorList>
            <person name="Whitman W."/>
        </authorList>
    </citation>
    <scope>NUCLEOTIDE SEQUENCE [LARGE SCALE GENOMIC DNA]</scope>
    <source>
        <strain evidence="1 2">SEMIA 4074</strain>
    </source>
</reference>